<keyword evidence="5" id="KW-1185">Reference proteome</keyword>
<dbReference type="EMBL" id="ATHL01000041">
    <property type="protein sequence ID" value="EQB18282.1"/>
    <property type="molecule type" value="Genomic_DNA"/>
</dbReference>
<dbReference type="GO" id="GO:0005829">
    <property type="term" value="C:cytosol"/>
    <property type="evidence" value="ECO:0007669"/>
    <property type="project" value="TreeGrafter"/>
</dbReference>
<dbReference type="NCBIfam" id="TIGR00097">
    <property type="entry name" value="HMP-P_kinase"/>
    <property type="match status" value="1"/>
</dbReference>
<dbReference type="GO" id="GO:0009228">
    <property type="term" value="P:thiamine biosynthetic process"/>
    <property type="evidence" value="ECO:0007669"/>
    <property type="project" value="InterPro"/>
</dbReference>
<dbReference type="PATRIC" id="fig|1096930.3.peg.1017"/>
<protein>
    <recommendedName>
        <fullName evidence="2">hydroxymethylpyrimidine kinase</fullName>
        <ecNumber evidence="2">2.7.1.49</ecNumber>
    </recommendedName>
</protein>
<dbReference type="InterPro" id="IPR004399">
    <property type="entry name" value="HMP/HMP-P_kinase_dom"/>
</dbReference>
<organism evidence="4 5">
    <name type="scientific">Novosphingobium lindaniclasticum LE124</name>
    <dbReference type="NCBI Taxonomy" id="1096930"/>
    <lineage>
        <taxon>Bacteria</taxon>
        <taxon>Pseudomonadati</taxon>
        <taxon>Pseudomonadota</taxon>
        <taxon>Alphaproteobacteria</taxon>
        <taxon>Sphingomonadales</taxon>
        <taxon>Sphingomonadaceae</taxon>
        <taxon>Novosphingobium</taxon>
    </lineage>
</organism>
<feature type="domain" description="Pyridoxamine kinase/Phosphomethylpyrimidine kinase" evidence="3">
    <location>
        <begin position="14"/>
        <end position="243"/>
    </location>
</feature>
<comment type="pathway">
    <text evidence="1">Cofactor biosynthesis; thiamine diphosphate biosynthesis.</text>
</comment>
<dbReference type="GO" id="GO:0009229">
    <property type="term" value="P:thiamine diphosphate biosynthetic process"/>
    <property type="evidence" value="ECO:0007669"/>
    <property type="project" value="UniProtKB-UniPathway"/>
</dbReference>
<dbReference type="InterPro" id="IPR013749">
    <property type="entry name" value="PM/HMP-P_kinase-1"/>
</dbReference>
<dbReference type="GO" id="GO:0008902">
    <property type="term" value="F:hydroxymethylpyrimidine kinase activity"/>
    <property type="evidence" value="ECO:0007669"/>
    <property type="project" value="UniProtKB-EC"/>
</dbReference>
<dbReference type="PANTHER" id="PTHR20858">
    <property type="entry name" value="PHOSPHOMETHYLPYRIMIDINE KINASE"/>
    <property type="match status" value="1"/>
</dbReference>
<dbReference type="SUPFAM" id="SSF53613">
    <property type="entry name" value="Ribokinase-like"/>
    <property type="match status" value="1"/>
</dbReference>
<evidence type="ECO:0000259" key="3">
    <source>
        <dbReference type="Pfam" id="PF08543"/>
    </source>
</evidence>
<dbReference type="CDD" id="cd01169">
    <property type="entry name" value="HMPP_kinase"/>
    <property type="match status" value="1"/>
</dbReference>
<name>T0HZ02_9SPHN</name>
<dbReference type="Pfam" id="PF08543">
    <property type="entry name" value="Phos_pyr_kin"/>
    <property type="match status" value="1"/>
</dbReference>
<dbReference type="RefSeq" id="WP_021232988.1">
    <property type="nucleotide sequence ID" value="NZ_ATHL01000041.1"/>
</dbReference>
<proteinExistence type="predicted"/>
<dbReference type="eggNOG" id="COG0351">
    <property type="taxonomic scope" value="Bacteria"/>
</dbReference>
<dbReference type="PANTHER" id="PTHR20858:SF17">
    <property type="entry name" value="HYDROXYMETHYLPYRIMIDINE_PHOSPHOMETHYLPYRIMIDINE KINASE THI20-RELATED"/>
    <property type="match status" value="1"/>
</dbReference>
<dbReference type="GO" id="GO:0008972">
    <property type="term" value="F:phosphomethylpyrimidine kinase activity"/>
    <property type="evidence" value="ECO:0007669"/>
    <property type="project" value="InterPro"/>
</dbReference>
<evidence type="ECO:0000256" key="2">
    <source>
        <dbReference type="ARBA" id="ARBA00012135"/>
    </source>
</evidence>
<dbReference type="Gene3D" id="3.40.1190.20">
    <property type="match status" value="1"/>
</dbReference>
<evidence type="ECO:0000256" key="1">
    <source>
        <dbReference type="ARBA" id="ARBA00004948"/>
    </source>
</evidence>
<keyword evidence="4" id="KW-0418">Kinase</keyword>
<dbReference type="AlphaFoldDB" id="T0HZ02"/>
<dbReference type="EC" id="2.7.1.49" evidence="2"/>
<dbReference type="OrthoDB" id="9810880at2"/>
<dbReference type="InterPro" id="IPR029056">
    <property type="entry name" value="Ribokinase-like"/>
</dbReference>
<evidence type="ECO:0000313" key="4">
    <source>
        <dbReference type="EMBL" id="EQB18282.1"/>
    </source>
</evidence>
<reference evidence="4 5" key="1">
    <citation type="journal article" date="2013" name="Genome Announc.">
        <title>Genome Sequence of Novosphingobium lindaniclasticum LE124T, Isolated from a Hexachlorocyclohexane Dumpsite.</title>
        <authorList>
            <person name="Saxena A."/>
            <person name="Nayyar N."/>
            <person name="Sangwan N."/>
            <person name="Kumari R."/>
            <person name="Khurana J.P."/>
            <person name="Lal R."/>
        </authorList>
    </citation>
    <scope>NUCLEOTIDE SEQUENCE [LARGE SCALE GENOMIC DNA]</scope>
    <source>
        <strain evidence="4 5">LE124</strain>
    </source>
</reference>
<comment type="caution">
    <text evidence="4">The sequence shown here is derived from an EMBL/GenBank/DDBJ whole genome shotgun (WGS) entry which is preliminary data.</text>
</comment>
<evidence type="ECO:0000313" key="5">
    <source>
        <dbReference type="Proteomes" id="UP000015527"/>
    </source>
</evidence>
<gene>
    <name evidence="4" type="ORF">L284_05155</name>
</gene>
<accession>T0HZ02</accession>
<sequence length="249" mass="25337">MITPPRILSIAGSDSSGGAGIQADIKTIVMLGGYAMTAITAITAQNTCGVTDVVALSPEMVAAQIDACVSDIGVDAVKIGMLGSPEIAHVVADRLESLDVPVVFDPVMISTSGSVLADAATIEAFERLMRIATLTTPNVPELAVLGGDAAMAARGVAYIAKGGDAEGPIVEDRLLRPGELPLSWTAPRIETRHTHGTGCTFSSAIATFMGQGAGLEAAIVSARDYVRAALLNAPGFGAGHGPLGHHIRG</sequence>
<keyword evidence="4" id="KW-0808">Transferase</keyword>
<dbReference type="Proteomes" id="UP000015527">
    <property type="component" value="Unassembled WGS sequence"/>
</dbReference>
<dbReference type="UniPathway" id="UPA00060">
    <property type="reaction ID" value="UER00138"/>
</dbReference>